<protein>
    <recommendedName>
        <fullName evidence="3">ribonuclease H</fullName>
        <ecNumber evidence="3">3.1.26.4</ecNumber>
    </recommendedName>
</protein>
<keyword evidence="4" id="KW-0540">Nuclease</keyword>
<dbReference type="InterPro" id="IPR036397">
    <property type="entry name" value="RNaseH_sf"/>
</dbReference>
<comment type="similarity">
    <text evidence="2">Belongs to the RNase H family.</text>
</comment>
<evidence type="ECO:0000256" key="6">
    <source>
        <dbReference type="ARBA" id="ARBA00022759"/>
    </source>
</evidence>
<keyword evidence="6" id="KW-0255">Endonuclease</keyword>
<proteinExistence type="inferred from homology"/>
<dbReference type="EMBL" id="JAFNEN010000916">
    <property type="protein sequence ID" value="KAG8176149.1"/>
    <property type="molecule type" value="Genomic_DNA"/>
</dbReference>
<dbReference type="GO" id="GO:0004523">
    <property type="term" value="F:RNA-DNA hybrid ribonuclease activity"/>
    <property type="evidence" value="ECO:0007669"/>
    <property type="project" value="UniProtKB-EC"/>
</dbReference>
<name>A0AAV6TWK6_9ARAC</name>
<evidence type="ECO:0000256" key="4">
    <source>
        <dbReference type="ARBA" id="ARBA00022722"/>
    </source>
</evidence>
<evidence type="ECO:0000256" key="7">
    <source>
        <dbReference type="ARBA" id="ARBA00022801"/>
    </source>
</evidence>
<comment type="caution">
    <text evidence="9">The sequence shown here is derived from an EMBL/GenBank/DDBJ whole genome shotgun (WGS) entry which is preliminary data.</text>
</comment>
<sequence length="468" mass="52365">MTDPPRLATDGVSLNVANSIRYLGVEWDSHLRFTPHLSLTKERVGKLLNDVATAGKSLFHKDPGLLKEIYRGAIERVALYGVGAWGHRTKLKGFCDRLRQIQRDCGLVLTRSYRTVSTDATQILAGIVPLDLVARAEWCKFQVCGLKLPAFDLLGIEVNPKNFDFPIDLHLSHPVDRRSLGFCSRLPCGDGLEIFTDGSAINGAVGGAFVVCYYVLAIHRGLGRLDDRNSVYQAELTAIENACDWVNQNLRNTEVSLFSESRSGLQTIANPDNRCLIARSIIEHIEKAKVLHVKMKLNWVKAHVGITGNELVDAAAKEATELEHQNWAQKLPKSYLRRSLKIMALDLWQNRWNATTNGLVTKRFFPKVSTSRLICGRVAQLTTGHGRFPSYLQRFQFDIEGECWCGLGMGSSDHYLSNFTLLDIVKLRKKLKAINDPFTILTHKANQPVLNQIVLTISKLLPNPLTRG</sequence>
<dbReference type="GO" id="GO:0003676">
    <property type="term" value="F:nucleic acid binding"/>
    <property type="evidence" value="ECO:0007669"/>
    <property type="project" value="InterPro"/>
</dbReference>
<gene>
    <name evidence="9" type="ORF">JTE90_012402</name>
</gene>
<feature type="domain" description="RNase H type-1" evidence="8">
    <location>
        <begin position="188"/>
        <end position="321"/>
    </location>
</feature>
<dbReference type="CDD" id="cd09276">
    <property type="entry name" value="Rnase_HI_RT_non_LTR"/>
    <property type="match status" value="1"/>
</dbReference>
<dbReference type="InterPro" id="IPR002156">
    <property type="entry name" value="RNaseH_domain"/>
</dbReference>
<evidence type="ECO:0000256" key="2">
    <source>
        <dbReference type="ARBA" id="ARBA00005300"/>
    </source>
</evidence>
<evidence type="ECO:0000259" key="8">
    <source>
        <dbReference type="PROSITE" id="PS50879"/>
    </source>
</evidence>
<accession>A0AAV6TWK6</accession>
<dbReference type="Gene3D" id="3.30.420.10">
    <property type="entry name" value="Ribonuclease H-like superfamily/Ribonuclease H"/>
    <property type="match status" value="1"/>
</dbReference>
<evidence type="ECO:0000313" key="9">
    <source>
        <dbReference type="EMBL" id="KAG8176149.1"/>
    </source>
</evidence>
<dbReference type="PROSITE" id="PS50879">
    <property type="entry name" value="RNASE_H_1"/>
    <property type="match status" value="1"/>
</dbReference>
<dbReference type="AlphaFoldDB" id="A0AAV6TWK6"/>
<dbReference type="SUPFAM" id="SSF53098">
    <property type="entry name" value="Ribonuclease H-like"/>
    <property type="match status" value="1"/>
</dbReference>
<evidence type="ECO:0000313" key="10">
    <source>
        <dbReference type="Proteomes" id="UP000827092"/>
    </source>
</evidence>
<keyword evidence="5" id="KW-0479">Metal-binding</keyword>
<dbReference type="InterPro" id="IPR050092">
    <property type="entry name" value="RNase_H"/>
</dbReference>
<keyword evidence="10" id="KW-1185">Reference proteome</keyword>
<dbReference type="InterPro" id="IPR012337">
    <property type="entry name" value="RNaseH-like_sf"/>
</dbReference>
<reference evidence="9 10" key="1">
    <citation type="journal article" date="2022" name="Nat. Ecol. Evol.">
        <title>A masculinizing supergene underlies an exaggerated male reproductive morph in a spider.</title>
        <authorList>
            <person name="Hendrickx F."/>
            <person name="De Corte Z."/>
            <person name="Sonet G."/>
            <person name="Van Belleghem S.M."/>
            <person name="Kostlbacher S."/>
            <person name="Vangestel C."/>
        </authorList>
    </citation>
    <scope>NUCLEOTIDE SEQUENCE [LARGE SCALE GENOMIC DNA]</scope>
    <source>
        <strain evidence="9">W744_W776</strain>
    </source>
</reference>
<evidence type="ECO:0000256" key="1">
    <source>
        <dbReference type="ARBA" id="ARBA00000077"/>
    </source>
</evidence>
<dbReference type="PANTHER" id="PTHR10642:SF26">
    <property type="entry name" value="RIBONUCLEASE H1"/>
    <property type="match status" value="1"/>
</dbReference>
<dbReference type="EC" id="3.1.26.4" evidence="3"/>
<dbReference type="PANTHER" id="PTHR10642">
    <property type="entry name" value="RIBONUCLEASE H1"/>
    <property type="match status" value="1"/>
</dbReference>
<dbReference type="Proteomes" id="UP000827092">
    <property type="component" value="Unassembled WGS sequence"/>
</dbReference>
<evidence type="ECO:0000256" key="3">
    <source>
        <dbReference type="ARBA" id="ARBA00012180"/>
    </source>
</evidence>
<organism evidence="9 10">
    <name type="scientific">Oedothorax gibbosus</name>
    <dbReference type="NCBI Taxonomy" id="931172"/>
    <lineage>
        <taxon>Eukaryota</taxon>
        <taxon>Metazoa</taxon>
        <taxon>Ecdysozoa</taxon>
        <taxon>Arthropoda</taxon>
        <taxon>Chelicerata</taxon>
        <taxon>Arachnida</taxon>
        <taxon>Araneae</taxon>
        <taxon>Araneomorphae</taxon>
        <taxon>Entelegynae</taxon>
        <taxon>Araneoidea</taxon>
        <taxon>Linyphiidae</taxon>
        <taxon>Erigoninae</taxon>
        <taxon>Oedothorax</taxon>
    </lineage>
</organism>
<keyword evidence="7" id="KW-0378">Hydrolase</keyword>
<evidence type="ECO:0000256" key="5">
    <source>
        <dbReference type="ARBA" id="ARBA00022723"/>
    </source>
</evidence>
<dbReference type="GO" id="GO:0043137">
    <property type="term" value="P:DNA replication, removal of RNA primer"/>
    <property type="evidence" value="ECO:0007669"/>
    <property type="project" value="TreeGrafter"/>
</dbReference>
<dbReference type="GO" id="GO:0046872">
    <property type="term" value="F:metal ion binding"/>
    <property type="evidence" value="ECO:0007669"/>
    <property type="project" value="UniProtKB-KW"/>
</dbReference>
<comment type="catalytic activity">
    <reaction evidence="1">
        <text>Endonucleolytic cleavage to 5'-phosphomonoester.</text>
        <dbReference type="EC" id="3.1.26.4"/>
    </reaction>
</comment>
<dbReference type="Pfam" id="PF00075">
    <property type="entry name" value="RNase_H"/>
    <property type="match status" value="1"/>
</dbReference>